<evidence type="ECO:0000313" key="3">
    <source>
        <dbReference type="EMBL" id="GEA50231.1"/>
    </source>
</evidence>
<gene>
    <name evidence="3" type="ORF">VIN01S_10350</name>
</gene>
<name>A0A4Y3HTD0_9VIBR</name>
<accession>A0A4Y3HTD0</accession>
<organism evidence="3 4">
    <name type="scientific">Vibrio inusitatus NBRC 102082</name>
    <dbReference type="NCBI Taxonomy" id="1219070"/>
    <lineage>
        <taxon>Bacteria</taxon>
        <taxon>Pseudomonadati</taxon>
        <taxon>Pseudomonadota</taxon>
        <taxon>Gammaproteobacteria</taxon>
        <taxon>Vibrionales</taxon>
        <taxon>Vibrionaceae</taxon>
        <taxon>Vibrio</taxon>
    </lineage>
</organism>
<dbReference type="Pfam" id="PF03372">
    <property type="entry name" value="Exo_endo_phos"/>
    <property type="match status" value="1"/>
</dbReference>
<keyword evidence="4" id="KW-1185">Reference proteome</keyword>
<evidence type="ECO:0000313" key="4">
    <source>
        <dbReference type="Proteomes" id="UP000318717"/>
    </source>
</evidence>
<dbReference type="EMBL" id="BJLF01000004">
    <property type="protein sequence ID" value="GEA50231.1"/>
    <property type="molecule type" value="Genomic_DNA"/>
</dbReference>
<feature type="domain" description="Endonuclease/exonuclease/phosphatase" evidence="2">
    <location>
        <begin position="69"/>
        <end position="280"/>
    </location>
</feature>
<dbReference type="InterPro" id="IPR005135">
    <property type="entry name" value="Endo/exonuclease/phosphatase"/>
</dbReference>
<proteinExistence type="predicted"/>
<keyword evidence="1" id="KW-0472">Membrane</keyword>
<dbReference type="Proteomes" id="UP000318717">
    <property type="component" value="Unassembled WGS sequence"/>
</dbReference>
<dbReference type="OrthoDB" id="5902906at2"/>
<feature type="transmembrane region" description="Helical" evidence="1">
    <location>
        <begin position="12"/>
        <end position="30"/>
    </location>
</feature>
<protein>
    <submittedName>
        <fullName evidence="3">Endonuclease</fullName>
    </submittedName>
</protein>
<comment type="caution">
    <text evidence="3">The sequence shown here is derived from an EMBL/GenBank/DDBJ whole genome shotgun (WGS) entry which is preliminary data.</text>
</comment>
<keyword evidence="1" id="KW-1133">Transmembrane helix</keyword>
<sequence length="289" mass="32187">MSEAWWAENLTAIPVLMFVVYIALSLLSGFLKDRFLFAINISIGLLFFSFTPNSTAKVEETCGDSVTVVQYNLAFENTNLKQFIDYLESTEPDLVVMQEVSPEHGQAFSYLSTLYPHRYGGQPKVGYPSNQLILSRHLLYGMSVFRTPDGQNIIRGIWQPRIGTDIGLIAAHPPSPRSKALWYRRDALIRTAEYLVTSSAVDTNIVIGDFNLSASSPSYKDIFIGYESLPVASWKGTRADIQVPALAMTAIDHFWLNTDVDSGVSLCAREALLEIQGSDHVPVKTRLNL</sequence>
<dbReference type="InterPro" id="IPR036691">
    <property type="entry name" value="Endo/exonu/phosph_ase_sf"/>
</dbReference>
<evidence type="ECO:0000259" key="2">
    <source>
        <dbReference type="Pfam" id="PF03372"/>
    </source>
</evidence>
<dbReference type="Gene3D" id="3.60.10.10">
    <property type="entry name" value="Endonuclease/exonuclease/phosphatase"/>
    <property type="match status" value="1"/>
</dbReference>
<evidence type="ECO:0000256" key="1">
    <source>
        <dbReference type="SAM" id="Phobius"/>
    </source>
</evidence>
<keyword evidence="3" id="KW-0540">Nuclease</keyword>
<dbReference type="GO" id="GO:0004519">
    <property type="term" value="F:endonuclease activity"/>
    <property type="evidence" value="ECO:0007669"/>
    <property type="project" value="UniProtKB-KW"/>
</dbReference>
<keyword evidence="3" id="KW-0255">Endonuclease</keyword>
<keyword evidence="1" id="KW-0812">Transmembrane</keyword>
<keyword evidence="3" id="KW-0378">Hydrolase</keyword>
<dbReference type="SUPFAM" id="SSF56219">
    <property type="entry name" value="DNase I-like"/>
    <property type="match status" value="1"/>
</dbReference>
<dbReference type="RefSeq" id="WP_141344628.1">
    <property type="nucleotide sequence ID" value="NZ_BJLF01000004.1"/>
</dbReference>
<dbReference type="AlphaFoldDB" id="A0A4Y3HTD0"/>
<reference evidence="3 4" key="1">
    <citation type="submission" date="2019-06" db="EMBL/GenBank/DDBJ databases">
        <title>Whole genome shotgun sequence of Vibrio inusitatus NBRC 102082.</title>
        <authorList>
            <person name="Hosoyama A."/>
            <person name="Uohara A."/>
            <person name="Ohji S."/>
            <person name="Ichikawa N."/>
        </authorList>
    </citation>
    <scope>NUCLEOTIDE SEQUENCE [LARGE SCALE GENOMIC DNA]</scope>
    <source>
        <strain evidence="3 4">NBRC 102082</strain>
    </source>
</reference>